<organism evidence="12 13">
    <name type="scientific">Anncaliia algerae PRA339</name>
    <dbReference type="NCBI Taxonomy" id="1288291"/>
    <lineage>
        <taxon>Eukaryota</taxon>
        <taxon>Fungi</taxon>
        <taxon>Fungi incertae sedis</taxon>
        <taxon>Microsporidia</taxon>
        <taxon>Tubulinosematoidea</taxon>
        <taxon>Tubulinosematidae</taxon>
        <taxon>Anncaliia</taxon>
    </lineage>
</organism>
<feature type="transmembrane region" description="Helical" evidence="10">
    <location>
        <begin position="42"/>
        <end position="64"/>
    </location>
</feature>
<keyword evidence="5" id="KW-0653">Protein transport</keyword>
<evidence type="ECO:0000256" key="8">
    <source>
        <dbReference type="ARBA" id="ARBA00023136"/>
    </source>
</evidence>
<feature type="domain" description="Translocon Sec61/SecY plug" evidence="11">
    <location>
        <begin position="50"/>
        <end position="84"/>
    </location>
</feature>
<evidence type="ECO:0000256" key="10">
    <source>
        <dbReference type="SAM" id="Phobius"/>
    </source>
</evidence>
<protein>
    <submittedName>
        <fullName evidence="12">Preprotein translocase, SecY subunit</fullName>
    </submittedName>
</protein>
<evidence type="ECO:0000256" key="1">
    <source>
        <dbReference type="ARBA" id="ARBA00004127"/>
    </source>
</evidence>
<comment type="subcellular location">
    <subcellularLocation>
        <location evidence="1">Endomembrane system</location>
        <topology evidence="1">Multi-pass membrane protein</topology>
    </subcellularLocation>
</comment>
<dbReference type="PROSITE" id="PS00755">
    <property type="entry name" value="SECY_1"/>
    <property type="match status" value="1"/>
</dbReference>
<dbReference type="GO" id="GO:0031204">
    <property type="term" value="P:post-translational protein targeting to membrane, translocation"/>
    <property type="evidence" value="ECO:0007669"/>
    <property type="project" value="EnsemblFungi"/>
</dbReference>
<evidence type="ECO:0000313" key="12">
    <source>
        <dbReference type="EMBL" id="KCZ82204.1"/>
    </source>
</evidence>
<dbReference type="EMBL" id="KK365131">
    <property type="protein sequence ID" value="KCZ82204.1"/>
    <property type="molecule type" value="Genomic_DNA"/>
</dbReference>
<dbReference type="Pfam" id="PF00344">
    <property type="entry name" value="SecY"/>
    <property type="match status" value="1"/>
</dbReference>
<name>A0A059F5E1_9MICR</name>
<dbReference type="GO" id="GO:1904680">
    <property type="term" value="F:peptide transmembrane transporter activity"/>
    <property type="evidence" value="ECO:0007669"/>
    <property type="project" value="EnsemblFungi"/>
</dbReference>
<dbReference type="PANTHER" id="PTHR10906">
    <property type="entry name" value="SECY/SEC61-ALPHA FAMILY MEMBER"/>
    <property type="match status" value="1"/>
</dbReference>
<dbReference type="OrthoDB" id="420669at2759"/>
<evidence type="ECO:0000256" key="9">
    <source>
        <dbReference type="RuleBase" id="RU004349"/>
    </source>
</evidence>
<keyword evidence="4 10" id="KW-0812">Transmembrane</keyword>
<dbReference type="GO" id="GO:0070843">
    <property type="term" value="P:misfolded protein transport"/>
    <property type="evidence" value="ECO:0007669"/>
    <property type="project" value="EnsemblFungi"/>
</dbReference>
<dbReference type="GO" id="GO:0000324">
    <property type="term" value="C:fungal-type vacuole"/>
    <property type="evidence" value="ECO:0007669"/>
    <property type="project" value="EnsemblFungi"/>
</dbReference>
<dbReference type="GO" id="GO:0005784">
    <property type="term" value="C:Sec61 translocon complex"/>
    <property type="evidence" value="ECO:0007669"/>
    <property type="project" value="EnsemblFungi"/>
</dbReference>
<evidence type="ECO:0000313" key="13">
    <source>
        <dbReference type="Proteomes" id="UP000030655"/>
    </source>
</evidence>
<feature type="transmembrane region" description="Helical" evidence="10">
    <location>
        <begin position="419"/>
        <end position="445"/>
    </location>
</feature>
<keyword evidence="3" id="KW-0813">Transport</keyword>
<evidence type="ECO:0000256" key="2">
    <source>
        <dbReference type="ARBA" id="ARBA00005751"/>
    </source>
</evidence>
<feature type="transmembrane region" description="Helical" evidence="10">
    <location>
        <begin position="252"/>
        <end position="273"/>
    </location>
</feature>
<dbReference type="HOGENOM" id="CLU_031763_2_1_1"/>
<keyword evidence="13" id="KW-1185">Reference proteome</keyword>
<evidence type="ECO:0000259" key="11">
    <source>
        <dbReference type="Pfam" id="PF10559"/>
    </source>
</evidence>
<keyword evidence="7" id="KW-0811">Translocation</keyword>
<dbReference type="SUPFAM" id="SSF103491">
    <property type="entry name" value="Preprotein translocase SecY subunit"/>
    <property type="match status" value="1"/>
</dbReference>
<dbReference type="AlphaFoldDB" id="A0A059F5E1"/>
<keyword evidence="8 10" id="KW-0472">Membrane</keyword>
<dbReference type="GO" id="GO:0030970">
    <property type="term" value="P:retrograde protein transport, ER to cytosol"/>
    <property type="evidence" value="ECO:0007669"/>
    <property type="project" value="EnsemblFungi"/>
</dbReference>
<evidence type="ECO:0000256" key="4">
    <source>
        <dbReference type="ARBA" id="ARBA00022692"/>
    </source>
</evidence>
<dbReference type="InterPro" id="IPR030659">
    <property type="entry name" value="SecY_CS"/>
</dbReference>
<dbReference type="NCBIfam" id="TIGR00967">
    <property type="entry name" value="3a0501s007"/>
    <property type="match status" value="1"/>
</dbReference>
<dbReference type="Pfam" id="PF10559">
    <property type="entry name" value="Plug_translocon"/>
    <property type="match status" value="1"/>
</dbReference>
<dbReference type="InterPro" id="IPR019561">
    <property type="entry name" value="Translocon_Sec61/SecY_plug_dom"/>
</dbReference>
<feature type="transmembrane region" description="Helical" evidence="10">
    <location>
        <begin position="293"/>
        <end position="319"/>
    </location>
</feature>
<dbReference type="Proteomes" id="UP000030655">
    <property type="component" value="Unassembled WGS sequence"/>
</dbReference>
<dbReference type="InterPro" id="IPR002208">
    <property type="entry name" value="SecY/SEC61-alpha"/>
</dbReference>
<evidence type="ECO:0000256" key="3">
    <source>
        <dbReference type="ARBA" id="ARBA00022448"/>
    </source>
</evidence>
<dbReference type="GO" id="GO:0006616">
    <property type="term" value="P:SRP-dependent cotranslational protein targeting to membrane, translocation"/>
    <property type="evidence" value="ECO:0007669"/>
    <property type="project" value="EnsemblFungi"/>
</dbReference>
<sequence>MDCKLKTSINIKDNFLSLVRPFVSLLPEIKSPGRTVTFQEKFVWTSVAVLIYLVSSQVPLFGIMSSASADPLYWIRMMMASNKGTLMDLGISPVVTSSMLMQMLVSSSLIKVNFQVPEDKILYDSAGKLIALIMTIGTAVVQVISGFYGDPKAMGTTACVLLVLQLIFSGIIIILLDELLSKYGIGSGVNLFIATNVCENILWKAFSPKVYSTPRGVEFEGCVIAMFHLLITRKNKFSALYQIFFRKNLPNMASLSSTFLLFAIIIYLQGIRMELCTESTKVKGHTSRYPIKLLYSSTMPIIVQSYIISHLSTVSSLLYSKFPDFFLIRLLGVWKTNDFGRSVPVSGVCYLIYPPDNIMDIFRNPFSFTTYCVITLLSSAYLSRAWVDISESNQFDVARQLKNNKMTIKGVREQNMPNYLAKIIPPAAFMGGLFTGLVCLLASLLETIGSGTNYFLAASIIGQYFEAFAKENLKSRGLYFVE</sequence>
<feature type="transmembrane region" description="Helical" evidence="10">
    <location>
        <begin position="154"/>
        <end position="176"/>
    </location>
</feature>
<proteinExistence type="inferred from homology"/>
<keyword evidence="6 10" id="KW-1133">Transmembrane helix</keyword>
<evidence type="ECO:0000256" key="7">
    <source>
        <dbReference type="ARBA" id="ARBA00023010"/>
    </source>
</evidence>
<dbReference type="VEuPathDB" id="MicrosporidiaDB:H312_00227"/>
<dbReference type="Gene3D" id="1.10.3370.10">
    <property type="entry name" value="SecY subunit domain"/>
    <property type="match status" value="1"/>
</dbReference>
<comment type="similarity">
    <text evidence="2 9">Belongs to the SecY/SEC61-alpha family.</text>
</comment>
<gene>
    <name evidence="12" type="ORF">H312_00227</name>
</gene>
<accession>A0A059F5E1</accession>
<feature type="transmembrane region" description="Helical" evidence="10">
    <location>
        <begin position="126"/>
        <end position="148"/>
    </location>
</feature>
<evidence type="ECO:0000256" key="6">
    <source>
        <dbReference type="ARBA" id="ARBA00022989"/>
    </source>
</evidence>
<dbReference type="GO" id="GO:0015450">
    <property type="term" value="F:protein-transporting ATPase activity"/>
    <property type="evidence" value="ECO:0007669"/>
    <property type="project" value="EnsemblFungi"/>
</dbReference>
<evidence type="ECO:0000256" key="5">
    <source>
        <dbReference type="ARBA" id="ARBA00022927"/>
    </source>
</evidence>
<reference evidence="13" key="1">
    <citation type="submission" date="2013-02" db="EMBL/GenBank/DDBJ databases">
        <authorList>
            <consortium name="The Broad Institute Genome Sequencing Platform"/>
            <person name="Cuomo C."/>
            <person name="Becnel J."/>
            <person name="Sanscrainte N."/>
            <person name="Walker B."/>
            <person name="Young S.K."/>
            <person name="Zeng Q."/>
            <person name="Gargeya S."/>
            <person name="Fitzgerald M."/>
            <person name="Haas B."/>
            <person name="Abouelleil A."/>
            <person name="Alvarado L."/>
            <person name="Arachchi H.M."/>
            <person name="Berlin A.M."/>
            <person name="Chapman S.B."/>
            <person name="Dewar J."/>
            <person name="Goldberg J."/>
            <person name="Griggs A."/>
            <person name="Gujja S."/>
            <person name="Hansen M."/>
            <person name="Howarth C."/>
            <person name="Imamovic A."/>
            <person name="Larimer J."/>
            <person name="McCowan C."/>
            <person name="Murphy C."/>
            <person name="Neiman D."/>
            <person name="Pearson M."/>
            <person name="Priest M."/>
            <person name="Roberts A."/>
            <person name="Saif S."/>
            <person name="Shea T."/>
            <person name="Sisk P."/>
            <person name="Sykes S."/>
            <person name="Wortman J."/>
            <person name="Nusbaum C."/>
            <person name="Birren B."/>
        </authorList>
    </citation>
    <scope>NUCLEOTIDE SEQUENCE [LARGE SCALE GENOMIC DNA]</scope>
    <source>
        <strain evidence="13">PRA339</strain>
    </source>
</reference>
<dbReference type="GO" id="GO:0005048">
    <property type="term" value="F:signal sequence binding"/>
    <property type="evidence" value="ECO:0007669"/>
    <property type="project" value="EnsemblFungi"/>
</dbReference>
<dbReference type="PIRSF" id="PIRSF004557">
    <property type="entry name" value="SecY"/>
    <property type="match status" value="1"/>
</dbReference>
<feature type="transmembrane region" description="Helical" evidence="10">
    <location>
        <begin position="84"/>
        <end position="105"/>
    </location>
</feature>
<dbReference type="InterPro" id="IPR023201">
    <property type="entry name" value="SecY_dom_sf"/>
</dbReference>
<dbReference type="STRING" id="1288291.A0A059F5E1"/>
<reference evidence="12 13" key="2">
    <citation type="submission" date="2014-03" db="EMBL/GenBank/DDBJ databases">
        <title>The Genome Sequence of Anncaliia algerae insect isolate PRA339.</title>
        <authorList>
            <consortium name="The Broad Institute Genome Sequencing Platform"/>
            <consortium name="The Broad Institute Genome Sequencing Center for Infectious Disease"/>
            <person name="Cuomo C."/>
            <person name="Becnel J."/>
            <person name="Sanscrainte N."/>
            <person name="Walker B."/>
            <person name="Young S.K."/>
            <person name="Zeng Q."/>
            <person name="Gargeya S."/>
            <person name="Fitzgerald M."/>
            <person name="Haas B."/>
            <person name="Abouelleil A."/>
            <person name="Alvarado L."/>
            <person name="Arachchi H.M."/>
            <person name="Berlin A.M."/>
            <person name="Chapman S.B."/>
            <person name="Dewar J."/>
            <person name="Goldberg J."/>
            <person name="Griggs A."/>
            <person name="Gujja S."/>
            <person name="Hansen M."/>
            <person name="Howarth C."/>
            <person name="Imamovic A."/>
            <person name="Larimer J."/>
            <person name="McCowan C."/>
            <person name="Murphy C."/>
            <person name="Neiman D."/>
            <person name="Pearson M."/>
            <person name="Priest M."/>
            <person name="Roberts A."/>
            <person name="Saif S."/>
            <person name="Shea T."/>
            <person name="Sisk P."/>
            <person name="Sykes S."/>
            <person name="Wortman J."/>
            <person name="Nusbaum C."/>
            <person name="Birren B."/>
        </authorList>
    </citation>
    <scope>NUCLEOTIDE SEQUENCE [LARGE SCALE GENOMIC DNA]</scope>
    <source>
        <strain evidence="12 13">PRA339</strain>
    </source>
</reference>